<protein>
    <submittedName>
        <fullName evidence="1">37040_t:CDS:1</fullName>
    </submittedName>
</protein>
<feature type="non-terminal residue" evidence="1">
    <location>
        <position position="63"/>
    </location>
</feature>
<evidence type="ECO:0000313" key="1">
    <source>
        <dbReference type="EMBL" id="CAG8847350.1"/>
    </source>
</evidence>
<evidence type="ECO:0000313" key="2">
    <source>
        <dbReference type="Proteomes" id="UP000789920"/>
    </source>
</evidence>
<dbReference type="Proteomes" id="UP000789920">
    <property type="component" value="Unassembled WGS sequence"/>
</dbReference>
<organism evidence="1 2">
    <name type="scientific">Racocetra persica</name>
    <dbReference type="NCBI Taxonomy" id="160502"/>
    <lineage>
        <taxon>Eukaryota</taxon>
        <taxon>Fungi</taxon>
        <taxon>Fungi incertae sedis</taxon>
        <taxon>Mucoromycota</taxon>
        <taxon>Glomeromycotina</taxon>
        <taxon>Glomeromycetes</taxon>
        <taxon>Diversisporales</taxon>
        <taxon>Gigasporaceae</taxon>
        <taxon>Racocetra</taxon>
    </lineage>
</organism>
<proteinExistence type="predicted"/>
<name>A0ACA9SRY5_9GLOM</name>
<dbReference type="EMBL" id="CAJVQC010155504">
    <property type="protein sequence ID" value="CAG8847350.1"/>
    <property type="molecule type" value="Genomic_DNA"/>
</dbReference>
<reference evidence="1" key="1">
    <citation type="submission" date="2021-06" db="EMBL/GenBank/DDBJ databases">
        <authorList>
            <person name="Kallberg Y."/>
            <person name="Tangrot J."/>
            <person name="Rosling A."/>
        </authorList>
    </citation>
    <scope>NUCLEOTIDE SEQUENCE</scope>
    <source>
        <strain evidence="1">MA461A</strain>
    </source>
</reference>
<accession>A0ACA9SRY5</accession>
<comment type="caution">
    <text evidence="1">The sequence shown here is derived from an EMBL/GenBank/DDBJ whole genome shotgun (WGS) entry which is preliminary data.</text>
</comment>
<keyword evidence="2" id="KW-1185">Reference proteome</keyword>
<gene>
    <name evidence="1" type="ORF">RPERSI_LOCUS34593</name>
</gene>
<sequence>MTRSRYKNKSRSRSRYNYRSSSYQSCYKSRHDSISNWSESHHSRSKSPYFKYNRFESYHLRSE</sequence>